<comment type="subunit">
    <text evidence="11">Forms part of the preprotein translocase complex of the outer mitochondrial membrane (TOM complex).</text>
</comment>
<evidence type="ECO:0000313" key="15">
    <source>
        <dbReference type="EMBL" id="CAB3397387.1"/>
    </source>
</evidence>
<keyword evidence="6" id="KW-0653">Protein transport</keyword>
<dbReference type="PRINTS" id="PR01989">
    <property type="entry name" value="EUOM20RECPTR"/>
</dbReference>
<dbReference type="SUPFAM" id="SSF47157">
    <property type="entry name" value="Mitochondrial import receptor subunit Tom20"/>
    <property type="match status" value="1"/>
</dbReference>
<dbReference type="GO" id="GO:0006605">
    <property type="term" value="P:protein targeting"/>
    <property type="evidence" value="ECO:0007669"/>
    <property type="project" value="InterPro"/>
</dbReference>
<dbReference type="FunFam" id="1.20.960.10:FF:000004">
    <property type="entry name" value="Mitochondrial import receptor subunit TOM20 homolog"/>
    <property type="match status" value="1"/>
</dbReference>
<feature type="region of interest" description="Disordered" evidence="13">
    <location>
        <begin position="167"/>
        <end position="188"/>
    </location>
</feature>
<feature type="transmembrane region" description="Helical" evidence="14">
    <location>
        <begin position="12"/>
        <end position="31"/>
    </location>
</feature>
<dbReference type="OrthoDB" id="2154253at2759"/>
<dbReference type="Proteomes" id="UP000494206">
    <property type="component" value="Unassembled WGS sequence"/>
</dbReference>
<accession>A0A8S1E9U0</accession>
<keyword evidence="7 14" id="KW-1133">Transmembrane helix</keyword>
<dbReference type="GO" id="GO:0008320">
    <property type="term" value="F:protein transmembrane transporter activity"/>
    <property type="evidence" value="ECO:0007669"/>
    <property type="project" value="TreeGrafter"/>
</dbReference>
<dbReference type="GO" id="GO:0016031">
    <property type="term" value="P:tRNA import into mitochondrion"/>
    <property type="evidence" value="ECO:0007669"/>
    <property type="project" value="TreeGrafter"/>
</dbReference>
<dbReference type="Gene3D" id="1.20.960.10">
    <property type="entry name" value="Mitochondrial outer membrane translocase complex, subunit Tom20 domain"/>
    <property type="match status" value="1"/>
</dbReference>
<dbReference type="InterPro" id="IPR022422">
    <property type="entry name" value="MAS20_rcpt_metazoan"/>
</dbReference>
<evidence type="ECO:0000256" key="4">
    <source>
        <dbReference type="ARBA" id="ARBA00022692"/>
    </source>
</evidence>
<dbReference type="PRINTS" id="PR00351">
    <property type="entry name" value="OM20RECEPTOR"/>
</dbReference>
<dbReference type="GO" id="GO:0005742">
    <property type="term" value="C:mitochondrial outer membrane translocase complex"/>
    <property type="evidence" value="ECO:0007669"/>
    <property type="project" value="InterPro"/>
</dbReference>
<evidence type="ECO:0000256" key="14">
    <source>
        <dbReference type="SAM" id="Phobius"/>
    </source>
</evidence>
<dbReference type="PANTHER" id="PTHR12430">
    <property type="entry name" value="MITOCHONDRIAL IMPORT RECEPTOR SUBUNIT TOM20"/>
    <property type="match status" value="1"/>
</dbReference>
<evidence type="ECO:0000256" key="5">
    <source>
        <dbReference type="ARBA" id="ARBA00022787"/>
    </source>
</evidence>
<dbReference type="GO" id="GO:0006886">
    <property type="term" value="P:intracellular protein transport"/>
    <property type="evidence" value="ECO:0007669"/>
    <property type="project" value="InterPro"/>
</dbReference>
<dbReference type="InterPro" id="IPR023392">
    <property type="entry name" value="Tom20_dom_sf"/>
</dbReference>
<evidence type="ECO:0000256" key="8">
    <source>
        <dbReference type="ARBA" id="ARBA00023128"/>
    </source>
</evidence>
<protein>
    <recommendedName>
        <fullName evidence="10">Mitochondrial import receptor subunit TOM20 homolog</fullName>
    </recommendedName>
    <alternativeName>
        <fullName evidence="12">Translocase of outer mitochondrial membrane protein 20</fullName>
    </alternativeName>
</protein>
<evidence type="ECO:0000256" key="6">
    <source>
        <dbReference type="ARBA" id="ARBA00022927"/>
    </source>
</evidence>
<keyword evidence="16" id="KW-1185">Reference proteome</keyword>
<sequence length="188" mass="20483">MSDTLFGFNRSNVVLAAGLAGAAFLGYCIYFDHKRITAPDYKDKIRQKRRAKLGGGAARRAPASGMGDVSMPDVTDPNAMQAFFLQEVQLGEELMGAGNTEQGAIHIANAVMLCGQSQQLLAIFQQTLTEEQYRAVLHQLPNTRERLANLFESKANEADDEPPVIQYVGEGPPPGAIQELIDDTDDLE</sequence>
<evidence type="ECO:0000256" key="12">
    <source>
        <dbReference type="ARBA" id="ARBA00079364"/>
    </source>
</evidence>
<reference evidence="15 16" key="1">
    <citation type="submission" date="2020-04" db="EMBL/GenBank/DDBJ databases">
        <authorList>
            <person name="Laetsch R D."/>
            <person name="Stevens L."/>
            <person name="Kumar S."/>
            <person name="Blaxter L. M."/>
        </authorList>
    </citation>
    <scope>NUCLEOTIDE SEQUENCE [LARGE SCALE GENOMIC DNA]</scope>
</reference>
<name>A0A8S1E9U0_9PELO</name>
<evidence type="ECO:0000256" key="7">
    <source>
        <dbReference type="ARBA" id="ARBA00022989"/>
    </source>
</evidence>
<evidence type="ECO:0000256" key="10">
    <source>
        <dbReference type="ARBA" id="ARBA00040061"/>
    </source>
</evidence>
<evidence type="ECO:0000313" key="16">
    <source>
        <dbReference type="Proteomes" id="UP000494206"/>
    </source>
</evidence>
<keyword evidence="4 14" id="KW-0812">Transmembrane</keyword>
<comment type="similarity">
    <text evidence="2">Belongs to the Tom20 family.</text>
</comment>
<organism evidence="15 16">
    <name type="scientific">Caenorhabditis bovis</name>
    <dbReference type="NCBI Taxonomy" id="2654633"/>
    <lineage>
        <taxon>Eukaryota</taxon>
        <taxon>Metazoa</taxon>
        <taxon>Ecdysozoa</taxon>
        <taxon>Nematoda</taxon>
        <taxon>Chromadorea</taxon>
        <taxon>Rhabditida</taxon>
        <taxon>Rhabditina</taxon>
        <taxon>Rhabditomorpha</taxon>
        <taxon>Rhabditoidea</taxon>
        <taxon>Rhabditidae</taxon>
        <taxon>Peloderinae</taxon>
        <taxon>Caenorhabditis</taxon>
    </lineage>
</organism>
<evidence type="ECO:0000256" key="11">
    <source>
        <dbReference type="ARBA" id="ARBA00064251"/>
    </source>
</evidence>
<keyword evidence="9 14" id="KW-0472">Membrane</keyword>
<evidence type="ECO:0000256" key="13">
    <source>
        <dbReference type="SAM" id="MobiDB-lite"/>
    </source>
</evidence>
<dbReference type="Pfam" id="PF02064">
    <property type="entry name" value="MAS20"/>
    <property type="match status" value="1"/>
</dbReference>
<dbReference type="AlphaFoldDB" id="A0A8S1E9U0"/>
<keyword evidence="8" id="KW-0496">Mitochondrion</keyword>
<evidence type="ECO:0000256" key="9">
    <source>
        <dbReference type="ARBA" id="ARBA00023136"/>
    </source>
</evidence>
<evidence type="ECO:0000256" key="3">
    <source>
        <dbReference type="ARBA" id="ARBA00022448"/>
    </source>
</evidence>
<dbReference type="PANTHER" id="PTHR12430:SF0">
    <property type="entry name" value="TRANSLOCASE OF OUTER MITOCHONDRIAL MEMBRANE 20"/>
    <property type="match status" value="1"/>
</dbReference>
<keyword evidence="3" id="KW-0813">Transport</keyword>
<evidence type="ECO:0000256" key="2">
    <source>
        <dbReference type="ARBA" id="ARBA00005792"/>
    </source>
</evidence>
<dbReference type="EMBL" id="CADEPM010000001">
    <property type="protein sequence ID" value="CAB3397387.1"/>
    <property type="molecule type" value="Genomic_DNA"/>
</dbReference>
<dbReference type="GO" id="GO:0030943">
    <property type="term" value="F:mitochondrion targeting sequence binding"/>
    <property type="evidence" value="ECO:0007669"/>
    <property type="project" value="TreeGrafter"/>
</dbReference>
<dbReference type="GO" id="GO:0030150">
    <property type="term" value="P:protein import into mitochondrial matrix"/>
    <property type="evidence" value="ECO:0007669"/>
    <property type="project" value="TreeGrafter"/>
</dbReference>
<proteinExistence type="inferred from homology"/>
<dbReference type="InterPro" id="IPR002056">
    <property type="entry name" value="MAS20"/>
</dbReference>
<keyword evidence="5" id="KW-1000">Mitochondrion outer membrane</keyword>
<evidence type="ECO:0000256" key="1">
    <source>
        <dbReference type="ARBA" id="ARBA00004572"/>
    </source>
</evidence>
<comment type="caution">
    <text evidence="15">The sequence shown here is derived from an EMBL/GenBank/DDBJ whole genome shotgun (WGS) entry which is preliminary data.</text>
</comment>
<comment type="subcellular location">
    <subcellularLocation>
        <location evidence="1">Mitochondrion outer membrane</location>
        <topology evidence="1">Single-pass membrane protein</topology>
    </subcellularLocation>
</comment>
<gene>
    <name evidence="15" type="ORF">CBOVIS_LOCUS806</name>
</gene>